<evidence type="ECO:0000256" key="1">
    <source>
        <dbReference type="ARBA" id="ARBA00037217"/>
    </source>
</evidence>
<evidence type="ECO:0000256" key="2">
    <source>
        <dbReference type="ARBA" id="ARBA00038825"/>
    </source>
</evidence>
<dbReference type="RefSeq" id="WP_011809718.1">
    <property type="nucleotide sequence ID" value="NC_008786.1"/>
</dbReference>
<proteinExistence type="predicted"/>
<dbReference type="GeneID" id="76460551"/>
<keyword evidence="6" id="KW-1185">Reference proteome</keyword>
<evidence type="ECO:0000313" key="6">
    <source>
        <dbReference type="Proteomes" id="UP000000374"/>
    </source>
</evidence>
<evidence type="ECO:0000313" key="5">
    <source>
        <dbReference type="EMBL" id="ABM57712.1"/>
    </source>
</evidence>
<comment type="subunit">
    <text evidence="2">Interacts with COX5B; this interaction may contribute to localize PYROXD2 to the inner face of the inner mitochondrial membrane.</text>
</comment>
<sequence>MSADAIIIGAGHNGLACALHLASRGWKVLVLESSDTPGGAVKTAQVTLPGFRHDLYAMNLSLFAGSAFHAEHGATLARHGLAFIAAARPFASAFAEGSSPTWLGLEQGLEATLARIGRVSARDAQAWRALDARFEREAPHLFALLGAPLPSWQAARALWRMGRSLGLAGMADSARLLLSSPRDWLSDTFESEAVRCLLAAWGLHLDFAPDVAGGALFPYLEAMAGQRFGMALGQGGADVIVRAMVAALRAAGGELRTGARVRRIHVAGGRAQSVELDDGQRIEARRAVIANVHPGALYGALLGAAAPPGSAQARDLRPGPATMMIHLALDALPAWRASTELQTFAYVHLAPSLQQMAQAYTQAMAGLLPHEPVLVVGQPTVFDPSRAPAGKHVLWVQVRVLPAKPCGDAAGQMAAAHWDDIKDAYAERVLDILERYAPGLRGSVLGRCVLSPADLERDNPNLVGGDSLSGSHHLDQFFLFRPAFGRSRWRTGVGGLFHIGASTWPGAGTGAASGYLLARDLSG</sequence>
<protein>
    <recommendedName>
        <fullName evidence="3">Pyridine nucleotide-disulfide oxidoreductase domain-containing protein 2</fullName>
    </recommendedName>
</protein>
<dbReference type="EMBL" id="CP000542">
    <property type="protein sequence ID" value="ABM57712.1"/>
    <property type="molecule type" value="Genomic_DNA"/>
</dbReference>
<feature type="domain" description="Amine oxidase" evidence="4">
    <location>
        <begin position="189"/>
        <end position="438"/>
    </location>
</feature>
<dbReference type="PANTHER" id="PTHR10668">
    <property type="entry name" value="PHYTOENE DEHYDROGENASE"/>
    <property type="match status" value="1"/>
</dbReference>
<accession>A1WJA5</accession>
<dbReference type="Proteomes" id="UP000000374">
    <property type="component" value="Chromosome"/>
</dbReference>
<dbReference type="STRING" id="391735.Veis_1960"/>
<dbReference type="HOGENOM" id="CLU_019327_1_0_4"/>
<dbReference type="InterPro" id="IPR036188">
    <property type="entry name" value="FAD/NAD-bd_sf"/>
</dbReference>
<dbReference type="SUPFAM" id="SSF51905">
    <property type="entry name" value="FAD/NAD(P)-binding domain"/>
    <property type="match status" value="1"/>
</dbReference>
<dbReference type="OrthoDB" id="9774675at2"/>
<evidence type="ECO:0000256" key="3">
    <source>
        <dbReference type="ARBA" id="ARBA00040298"/>
    </source>
</evidence>
<name>A1WJA5_VEREI</name>
<reference evidence="6" key="1">
    <citation type="submission" date="2006-12" db="EMBL/GenBank/DDBJ databases">
        <title>Complete sequence of chromosome 1 of Verminephrobacter eiseniae EF01-2.</title>
        <authorList>
            <person name="Copeland A."/>
            <person name="Lucas S."/>
            <person name="Lapidus A."/>
            <person name="Barry K."/>
            <person name="Detter J.C."/>
            <person name="Glavina del Rio T."/>
            <person name="Dalin E."/>
            <person name="Tice H."/>
            <person name="Pitluck S."/>
            <person name="Chertkov O."/>
            <person name="Brettin T."/>
            <person name="Bruce D."/>
            <person name="Han C."/>
            <person name="Tapia R."/>
            <person name="Gilna P."/>
            <person name="Schmutz J."/>
            <person name="Larimer F."/>
            <person name="Land M."/>
            <person name="Hauser L."/>
            <person name="Kyrpides N."/>
            <person name="Kim E."/>
            <person name="Stahl D."/>
            <person name="Richardson P."/>
        </authorList>
    </citation>
    <scope>NUCLEOTIDE SEQUENCE [LARGE SCALE GENOMIC DNA]</scope>
    <source>
        <strain evidence="6">EF01-2</strain>
    </source>
</reference>
<dbReference type="PANTHER" id="PTHR10668:SF105">
    <property type="entry name" value="DEHYDROGENASE-RELATED"/>
    <property type="match status" value="1"/>
</dbReference>
<comment type="function">
    <text evidence="1">Probable oxidoreductase that may play a role as regulator of mitochondrial function.</text>
</comment>
<dbReference type="KEGG" id="vei:Veis_1960"/>
<dbReference type="Gene3D" id="3.50.50.60">
    <property type="entry name" value="FAD/NAD(P)-binding domain"/>
    <property type="match status" value="2"/>
</dbReference>
<organism evidence="5 6">
    <name type="scientific">Verminephrobacter eiseniae (strain EF01-2)</name>
    <dbReference type="NCBI Taxonomy" id="391735"/>
    <lineage>
        <taxon>Bacteria</taxon>
        <taxon>Pseudomonadati</taxon>
        <taxon>Pseudomonadota</taxon>
        <taxon>Betaproteobacteria</taxon>
        <taxon>Burkholderiales</taxon>
        <taxon>Comamonadaceae</taxon>
        <taxon>Verminephrobacter</taxon>
    </lineage>
</organism>
<gene>
    <name evidence="5" type="ordered locus">Veis_1960</name>
</gene>
<dbReference type="Pfam" id="PF01593">
    <property type="entry name" value="Amino_oxidase"/>
    <property type="match status" value="1"/>
</dbReference>
<evidence type="ECO:0000259" key="4">
    <source>
        <dbReference type="Pfam" id="PF01593"/>
    </source>
</evidence>
<dbReference type="Pfam" id="PF13450">
    <property type="entry name" value="NAD_binding_8"/>
    <property type="match status" value="1"/>
</dbReference>
<dbReference type="Gene3D" id="3.90.660.50">
    <property type="match status" value="1"/>
</dbReference>
<dbReference type="InterPro" id="IPR002937">
    <property type="entry name" value="Amino_oxidase"/>
</dbReference>
<dbReference type="AlphaFoldDB" id="A1WJA5"/>
<dbReference type="eggNOG" id="COG1233">
    <property type="taxonomic scope" value="Bacteria"/>
</dbReference>
<dbReference type="GO" id="GO:0016491">
    <property type="term" value="F:oxidoreductase activity"/>
    <property type="evidence" value="ECO:0007669"/>
    <property type="project" value="InterPro"/>
</dbReference>